<evidence type="ECO:0000259" key="1">
    <source>
        <dbReference type="Pfam" id="PF08241"/>
    </source>
</evidence>
<feature type="domain" description="Methyltransferase type 11" evidence="1">
    <location>
        <begin position="28"/>
        <end position="120"/>
    </location>
</feature>
<dbReference type="RefSeq" id="WP_251839332.1">
    <property type="nucleotide sequence ID" value="NZ_JACSPO010000003.1"/>
</dbReference>
<dbReference type="Gene3D" id="3.40.50.150">
    <property type="entry name" value="Vaccinia Virus protein VP39"/>
    <property type="match status" value="1"/>
</dbReference>
<dbReference type="EMBL" id="JACSPO010000003">
    <property type="protein sequence ID" value="MBD8062211.1"/>
    <property type="molecule type" value="Genomic_DNA"/>
</dbReference>
<sequence>MTTTYWNHNTAFHGEIVADARRRGGRVLDVGCGEGLLLERLAGVADEAVGLEPDPEAVARARARDAPRARVVQAGLLDSGLPALGLFDTVACVATLHHLPLRPALRRLGELVTPGGRLVVVGLAASASVADWLVSLAQVLPVRVLDVVHRAQADVGVAMTDPVTSLAEIRAAAEEVLPGARARRRLYYRYSLVWDRPPLSR</sequence>
<accession>A0ABR8Z1K8</accession>
<proteinExistence type="predicted"/>
<keyword evidence="2" id="KW-0489">Methyltransferase</keyword>
<evidence type="ECO:0000313" key="2">
    <source>
        <dbReference type="EMBL" id="MBD8062211.1"/>
    </source>
</evidence>
<keyword evidence="3" id="KW-1185">Reference proteome</keyword>
<dbReference type="CDD" id="cd02440">
    <property type="entry name" value="AdoMet_MTases"/>
    <property type="match status" value="1"/>
</dbReference>
<dbReference type="Pfam" id="PF08241">
    <property type="entry name" value="Methyltransf_11"/>
    <property type="match status" value="1"/>
</dbReference>
<gene>
    <name evidence="2" type="ORF">H9624_07730</name>
</gene>
<evidence type="ECO:0000313" key="3">
    <source>
        <dbReference type="Proteomes" id="UP000661894"/>
    </source>
</evidence>
<keyword evidence="2" id="KW-0808">Transferase</keyword>
<name>A0ABR8Z1K8_9MICO</name>
<reference evidence="2 3" key="1">
    <citation type="submission" date="2020-08" db="EMBL/GenBank/DDBJ databases">
        <title>A Genomic Blueprint of the Chicken Gut Microbiome.</title>
        <authorList>
            <person name="Gilroy R."/>
            <person name="Ravi A."/>
            <person name="Getino M."/>
            <person name="Pursley I."/>
            <person name="Horton D.L."/>
            <person name="Alikhan N.-F."/>
            <person name="Baker D."/>
            <person name="Gharbi K."/>
            <person name="Hall N."/>
            <person name="Watson M."/>
            <person name="Adriaenssens E.M."/>
            <person name="Foster-Nyarko E."/>
            <person name="Jarju S."/>
            <person name="Secka A."/>
            <person name="Antonio M."/>
            <person name="Oren A."/>
            <person name="Chaudhuri R."/>
            <person name="La Ragione R.M."/>
            <person name="Hildebrand F."/>
            <person name="Pallen M.J."/>
        </authorList>
    </citation>
    <scope>NUCLEOTIDE SEQUENCE [LARGE SCALE GENOMIC DNA]</scope>
    <source>
        <strain evidence="2 3">Sa1BUA1</strain>
    </source>
</reference>
<comment type="caution">
    <text evidence="2">The sequence shown here is derived from an EMBL/GenBank/DDBJ whole genome shotgun (WGS) entry which is preliminary data.</text>
</comment>
<organism evidence="2 3">
    <name type="scientific">Oceanitalea stevensii</name>
    <dbReference type="NCBI Taxonomy" id="2763072"/>
    <lineage>
        <taxon>Bacteria</taxon>
        <taxon>Bacillati</taxon>
        <taxon>Actinomycetota</taxon>
        <taxon>Actinomycetes</taxon>
        <taxon>Micrococcales</taxon>
        <taxon>Bogoriellaceae</taxon>
        <taxon>Georgenia</taxon>
    </lineage>
</organism>
<dbReference type="PANTHER" id="PTHR43861">
    <property type="entry name" value="TRANS-ACONITATE 2-METHYLTRANSFERASE-RELATED"/>
    <property type="match status" value="1"/>
</dbReference>
<dbReference type="SUPFAM" id="SSF53335">
    <property type="entry name" value="S-adenosyl-L-methionine-dependent methyltransferases"/>
    <property type="match status" value="1"/>
</dbReference>
<dbReference type="InterPro" id="IPR029063">
    <property type="entry name" value="SAM-dependent_MTases_sf"/>
</dbReference>
<protein>
    <submittedName>
        <fullName evidence="2">Methyltransferase domain-containing protein</fullName>
    </submittedName>
</protein>
<dbReference type="GO" id="GO:0008168">
    <property type="term" value="F:methyltransferase activity"/>
    <property type="evidence" value="ECO:0007669"/>
    <property type="project" value="UniProtKB-KW"/>
</dbReference>
<dbReference type="GO" id="GO:0032259">
    <property type="term" value="P:methylation"/>
    <property type="evidence" value="ECO:0007669"/>
    <property type="project" value="UniProtKB-KW"/>
</dbReference>
<dbReference type="InterPro" id="IPR013216">
    <property type="entry name" value="Methyltransf_11"/>
</dbReference>
<dbReference type="Proteomes" id="UP000661894">
    <property type="component" value="Unassembled WGS sequence"/>
</dbReference>